<sequence length="488" mass="50259">MTIFLSPCFLLISVSLHAQSTWLRLSGGTVTETGKYYESKISDTSGVLVTGKSNYTLSHSSVFKTGNSTRIDSSSRSGQNAGVLVEKNSIAVFDHDTIVTDGAGANGLFITGSATSTSVSNSIITASGVHAHGVDVTYLGTLSLSSVYVSSTGDTAPALATDCAGGYINFDRGTIIASGRQSSGIYSTGTITVANAGITAYNDHGAVIDVDGIINLTASSVVAAQSGLMIHNTVGSSKVATAVFAQCDITANGGHVVYDTAARLTLTFNGGNRTRSSSGNLIYGVKGAVVNAFVNTDSLSGNVMADASSVINITLSGKSLMESSFQNASLTLNPGSEVSLTADSHLKAFKDSASVDAVLLSVSNVTGNGFNLYYNAALAENKWLSGLSYGLKNGGCLLPEGATCSSVLSLTAVNRSKVNLYPNPAGNFIQVQYAIAGSNYEISGADGRVLASGTISSGRLDVQQLPSGFYVLTLVSSGEKMYFKFCKE</sequence>
<evidence type="ECO:0000256" key="1">
    <source>
        <dbReference type="SAM" id="SignalP"/>
    </source>
</evidence>
<evidence type="ECO:0000313" key="2">
    <source>
        <dbReference type="EMBL" id="GAA4454555.1"/>
    </source>
</evidence>
<dbReference type="EMBL" id="BAABEZ010000022">
    <property type="protein sequence ID" value="GAA4454555.1"/>
    <property type="molecule type" value="Genomic_DNA"/>
</dbReference>
<reference evidence="3" key="1">
    <citation type="journal article" date="2019" name="Int. J. Syst. Evol. Microbiol.">
        <title>The Global Catalogue of Microorganisms (GCM) 10K type strain sequencing project: providing services to taxonomists for standard genome sequencing and annotation.</title>
        <authorList>
            <consortium name="The Broad Institute Genomics Platform"/>
            <consortium name="The Broad Institute Genome Sequencing Center for Infectious Disease"/>
            <person name="Wu L."/>
            <person name="Ma J."/>
        </authorList>
    </citation>
    <scope>NUCLEOTIDE SEQUENCE [LARGE SCALE GENOMIC DNA]</scope>
    <source>
        <strain evidence="3">JCM 31921</strain>
    </source>
</reference>
<dbReference type="Gene3D" id="2.160.20.20">
    <property type="match status" value="1"/>
</dbReference>
<dbReference type="InterPro" id="IPR026444">
    <property type="entry name" value="Secre_tail"/>
</dbReference>
<feature type="chain" id="PRO_5046729491" evidence="1">
    <location>
        <begin position="19"/>
        <end position="488"/>
    </location>
</feature>
<accession>A0ABP8MUC2</accession>
<protein>
    <submittedName>
        <fullName evidence="2">Right-handed parallel beta-helix repeat-containing protein</fullName>
    </submittedName>
</protein>
<keyword evidence="3" id="KW-1185">Reference proteome</keyword>
<feature type="signal peptide" evidence="1">
    <location>
        <begin position="1"/>
        <end position="18"/>
    </location>
</feature>
<dbReference type="Proteomes" id="UP001501410">
    <property type="component" value="Unassembled WGS sequence"/>
</dbReference>
<dbReference type="NCBIfam" id="TIGR04183">
    <property type="entry name" value="Por_Secre_tail"/>
    <property type="match status" value="1"/>
</dbReference>
<keyword evidence="1" id="KW-0732">Signal</keyword>
<gene>
    <name evidence="2" type="ORF">GCM10023092_16750</name>
</gene>
<proteinExistence type="predicted"/>
<evidence type="ECO:0000313" key="3">
    <source>
        <dbReference type="Proteomes" id="UP001501410"/>
    </source>
</evidence>
<comment type="caution">
    <text evidence="2">The sequence shown here is derived from an EMBL/GenBank/DDBJ whole genome shotgun (WGS) entry which is preliminary data.</text>
</comment>
<organism evidence="2 3">
    <name type="scientific">Rurimicrobium arvi</name>
    <dbReference type="NCBI Taxonomy" id="2049916"/>
    <lineage>
        <taxon>Bacteria</taxon>
        <taxon>Pseudomonadati</taxon>
        <taxon>Bacteroidota</taxon>
        <taxon>Chitinophagia</taxon>
        <taxon>Chitinophagales</taxon>
        <taxon>Chitinophagaceae</taxon>
        <taxon>Rurimicrobium</taxon>
    </lineage>
</organism>
<dbReference type="InterPro" id="IPR012332">
    <property type="entry name" value="Autotransporter_pectin_lyase_C"/>
</dbReference>
<name>A0ABP8MUC2_9BACT</name>